<comment type="caution">
    <text evidence="2">The sequence shown here is derived from an EMBL/GenBank/DDBJ whole genome shotgun (WGS) entry which is preliminary data.</text>
</comment>
<feature type="compositionally biased region" description="Basic and acidic residues" evidence="1">
    <location>
        <begin position="208"/>
        <end position="222"/>
    </location>
</feature>
<feature type="region of interest" description="Disordered" evidence="1">
    <location>
        <begin position="1"/>
        <end position="187"/>
    </location>
</feature>
<evidence type="ECO:0000313" key="3">
    <source>
        <dbReference type="Proteomes" id="UP001270362"/>
    </source>
</evidence>
<reference evidence="2" key="1">
    <citation type="journal article" date="2023" name="Mol. Phylogenet. Evol.">
        <title>Genome-scale phylogeny and comparative genomics of the fungal order Sordariales.</title>
        <authorList>
            <person name="Hensen N."/>
            <person name="Bonometti L."/>
            <person name="Westerberg I."/>
            <person name="Brannstrom I.O."/>
            <person name="Guillou S."/>
            <person name="Cros-Aarteil S."/>
            <person name="Calhoun S."/>
            <person name="Haridas S."/>
            <person name="Kuo A."/>
            <person name="Mondo S."/>
            <person name="Pangilinan J."/>
            <person name="Riley R."/>
            <person name="LaButti K."/>
            <person name="Andreopoulos B."/>
            <person name="Lipzen A."/>
            <person name="Chen C."/>
            <person name="Yan M."/>
            <person name="Daum C."/>
            <person name="Ng V."/>
            <person name="Clum A."/>
            <person name="Steindorff A."/>
            <person name="Ohm R.A."/>
            <person name="Martin F."/>
            <person name="Silar P."/>
            <person name="Natvig D.O."/>
            <person name="Lalanne C."/>
            <person name="Gautier V."/>
            <person name="Ament-Velasquez S.L."/>
            <person name="Kruys A."/>
            <person name="Hutchinson M.I."/>
            <person name="Powell A.J."/>
            <person name="Barry K."/>
            <person name="Miller A.N."/>
            <person name="Grigoriev I.V."/>
            <person name="Debuchy R."/>
            <person name="Gladieux P."/>
            <person name="Hiltunen Thoren M."/>
            <person name="Johannesson H."/>
        </authorList>
    </citation>
    <scope>NUCLEOTIDE SEQUENCE</scope>
    <source>
        <strain evidence="2">CBS 314.62</strain>
    </source>
</reference>
<keyword evidence="3" id="KW-1185">Reference proteome</keyword>
<reference evidence="2" key="2">
    <citation type="submission" date="2023-06" db="EMBL/GenBank/DDBJ databases">
        <authorList>
            <consortium name="Lawrence Berkeley National Laboratory"/>
            <person name="Haridas S."/>
            <person name="Hensen N."/>
            <person name="Bonometti L."/>
            <person name="Westerberg I."/>
            <person name="Brannstrom I.O."/>
            <person name="Guillou S."/>
            <person name="Cros-Aarteil S."/>
            <person name="Calhoun S."/>
            <person name="Kuo A."/>
            <person name="Mondo S."/>
            <person name="Pangilinan J."/>
            <person name="Riley R."/>
            <person name="Labutti K."/>
            <person name="Andreopoulos B."/>
            <person name="Lipzen A."/>
            <person name="Chen C."/>
            <person name="Yanf M."/>
            <person name="Daum C."/>
            <person name="Ng V."/>
            <person name="Clum A."/>
            <person name="Steindorff A."/>
            <person name="Ohm R."/>
            <person name="Martin F."/>
            <person name="Silar P."/>
            <person name="Natvig D."/>
            <person name="Lalanne C."/>
            <person name="Gautier V."/>
            <person name="Ament-Velasquez S.L."/>
            <person name="Kruys A."/>
            <person name="Hutchinson M.I."/>
            <person name="Powell A.J."/>
            <person name="Barry K."/>
            <person name="Miller A.N."/>
            <person name="Grigoriev I.V."/>
            <person name="Debuchy R."/>
            <person name="Gladieux P."/>
            <person name="Thoren M.H."/>
            <person name="Johannesson H."/>
        </authorList>
    </citation>
    <scope>NUCLEOTIDE SEQUENCE</scope>
    <source>
        <strain evidence="2">CBS 314.62</strain>
    </source>
</reference>
<evidence type="ECO:0000313" key="2">
    <source>
        <dbReference type="EMBL" id="KAK3681063.1"/>
    </source>
</evidence>
<organism evidence="2 3">
    <name type="scientific">Podospora appendiculata</name>
    <dbReference type="NCBI Taxonomy" id="314037"/>
    <lineage>
        <taxon>Eukaryota</taxon>
        <taxon>Fungi</taxon>
        <taxon>Dikarya</taxon>
        <taxon>Ascomycota</taxon>
        <taxon>Pezizomycotina</taxon>
        <taxon>Sordariomycetes</taxon>
        <taxon>Sordariomycetidae</taxon>
        <taxon>Sordariales</taxon>
        <taxon>Podosporaceae</taxon>
        <taxon>Podospora</taxon>
    </lineage>
</organism>
<proteinExistence type="predicted"/>
<gene>
    <name evidence="2" type="ORF">B0T22DRAFT_473828</name>
</gene>
<feature type="compositionally biased region" description="Low complexity" evidence="1">
    <location>
        <begin position="164"/>
        <end position="178"/>
    </location>
</feature>
<evidence type="ECO:0000256" key="1">
    <source>
        <dbReference type="SAM" id="MobiDB-lite"/>
    </source>
</evidence>
<feature type="compositionally biased region" description="Basic and acidic residues" evidence="1">
    <location>
        <begin position="59"/>
        <end position="73"/>
    </location>
</feature>
<dbReference type="EMBL" id="JAULSO010000008">
    <property type="protein sequence ID" value="KAK3681063.1"/>
    <property type="molecule type" value="Genomic_DNA"/>
</dbReference>
<sequence>MQAVDYLGPLAGRPGQLRSQLPRHRLVPPGGGGPGLAQVRQTNAHEHTHAHAPPAALQQHHERAQPVERHQHDANTVQPRGRGPAAARPDGGARRSVTAGGATAAPRRHHRHVEPLFPPGLQGELGHDGRGIGGRCRRRRRRPGQDVLPRGQDAEQARLPLPARGQSRGQQQQQDGGSTATTPTNNSRRSALFRDQLQPVAVPPETAADARQDGQVEPDHGGRQRQHAAPADPRGRGRHGAGAGLWGVVAVGKQRSRRGRGRG</sequence>
<accession>A0AAE1C733</accession>
<dbReference type="Proteomes" id="UP001270362">
    <property type="component" value="Unassembled WGS sequence"/>
</dbReference>
<protein>
    <submittedName>
        <fullName evidence="2">Uncharacterized protein</fullName>
    </submittedName>
</protein>
<feature type="compositionally biased region" description="Low complexity" evidence="1">
    <location>
        <begin position="79"/>
        <end position="90"/>
    </location>
</feature>
<dbReference type="AlphaFoldDB" id="A0AAE1C733"/>
<feature type="region of interest" description="Disordered" evidence="1">
    <location>
        <begin position="202"/>
        <end position="263"/>
    </location>
</feature>
<feature type="compositionally biased region" description="Basic residues" evidence="1">
    <location>
        <begin position="254"/>
        <end position="263"/>
    </location>
</feature>
<name>A0AAE1C733_9PEZI</name>